<evidence type="ECO:0000313" key="2">
    <source>
        <dbReference type="Proteomes" id="UP000055024"/>
    </source>
</evidence>
<proteinExistence type="predicted"/>
<organism evidence="1 2">
    <name type="scientific">Trichinella zimbabwensis</name>
    <dbReference type="NCBI Taxonomy" id="268475"/>
    <lineage>
        <taxon>Eukaryota</taxon>
        <taxon>Metazoa</taxon>
        <taxon>Ecdysozoa</taxon>
        <taxon>Nematoda</taxon>
        <taxon>Enoplea</taxon>
        <taxon>Dorylaimia</taxon>
        <taxon>Trichinellida</taxon>
        <taxon>Trichinellidae</taxon>
        <taxon>Trichinella</taxon>
    </lineage>
</organism>
<sequence length="91" mass="10745">MSIPLPVPNSTCLAETKKHFNFCYPILFLKYPIAEHQFNFKFISKKNFKNIRTDSSFGICHAHLKAVIAVSRKLDNFKMKLSKWKYENFDK</sequence>
<comment type="caution">
    <text evidence="1">The sequence shown here is derived from an EMBL/GenBank/DDBJ whole genome shotgun (WGS) entry which is preliminary data.</text>
</comment>
<reference evidence="1 2" key="1">
    <citation type="submission" date="2015-01" db="EMBL/GenBank/DDBJ databases">
        <title>Evolution of Trichinella species and genotypes.</title>
        <authorList>
            <person name="Korhonen P.K."/>
            <person name="Edoardo P."/>
            <person name="Giuseppe L.R."/>
            <person name="Gasser R.B."/>
        </authorList>
    </citation>
    <scope>NUCLEOTIDE SEQUENCE [LARGE SCALE GENOMIC DNA]</scope>
    <source>
        <strain evidence="1">ISS1029</strain>
    </source>
</reference>
<protein>
    <submittedName>
        <fullName evidence="1">Uncharacterized protein</fullName>
    </submittedName>
</protein>
<accession>A0A0V1HCM7</accession>
<gene>
    <name evidence="1" type="ORF">T11_10019</name>
</gene>
<keyword evidence="2" id="KW-1185">Reference proteome</keyword>
<evidence type="ECO:0000313" key="1">
    <source>
        <dbReference type="EMBL" id="KRZ08234.1"/>
    </source>
</evidence>
<name>A0A0V1HCM7_9BILA</name>
<dbReference type="EMBL" id="JYDP01000090">
    <property type="protein sequence ID" value="KRZ08234.1"/>
    <property type="molecule type" value="Genomic_DNA"/>
</dbReference>
<dbReference type="AlphaFoldDB" id="A0A0V1HCM7"/>
<dbReference type="Proteomes" id="UP000055024">
    <property type="component" value="Unassembled WGS sequence"/>
</dbReference>